<dbReference type="EMBL" id="JAYDYW010000013">
    <property type="protein sequence ID" value="MEE1675516.1"/>
    <property type="molecule type" value="Genomic_DNA"/>
</dbReference>
<organism evidence="2 3">
    <name type="scientific">Agarivorans aestuarii</name>
    <dbReference type="NCBI Taxonomy" id="1563703"/>
    <lineage>
        <taxon>Bacteria</taxon>
        <taxon>Pseudomonadati</taxon>
        <taxon>Pseudomonadota</taxon>
        <taxon>Gammaproteobacteria</taxon>
        <taxon>Alteromonadales</taxon>
        <taxon>Alteromonadaceae</taxon>
        <taxon>Agarivorans</taxon>
    </lineage>
</organism>
<proteinExistence type="predicted"/>
<dbReference type="RefSeq" id="WP_329776384.1">
    <property type="nucleotide sequence ID" value="NZ_JAYDYW010000013.1"/>
</dbReference>
<evidence type="ECO:0008006" key="4">
    <source>
        <dbReference type="Google" id="ProtNLM"/>
    </source>
</evidence>
<evidence type="ECO:0000256" key="1">
    <source>
        <dbReference type="SAM" id="SignalP"/>
    </source>
</evidence>
<feature type="chain" id="PRO_5047416825" description="Secreted protein" evidence="1">
    <location>
        <begin position="21"/>
        <end position="196"/>
    </location>
</feature>
<keyword evidence="1" id="KW-0732">Signal</keyword>
<evidence type="ECO:0000313" key="2">
    <source>
        <dbReference type="EMBL" id="MEE1675516.1"/>
    </source>
</evidence>
<feature type="signal peptide" evidence="1">
    <location>
        <begin position="1"/>
        <end position="20"/>
    </location>
</feature>
<reference evidence="3" key="1">
    <citation type="submission" date="2023-07" db="EMBL/GenBank/DDBJ databases">
        <title>Draft genome sequence of Agarivorans aestuarii strain ZMCS4, a CAZymes producing bacteria isolated from the marine brown algae Clodostephus spongiosus.</title>
        <authorList>
            <person name="Lorente B."/>
            <person name="Cabral C."/>
            <person name="Frias J."/>
            <person name="Faria J."/>
            <person name="Toubarro D."/>
        </authorList>
    </citation>
    <scope>NUCLEOTIDE SEQUENCE [LARGE SCALE GENOMIC DNA]</scope>
    <source>
        <strain evidence="3">ZMCS4</strain>
    </source>
</reference>
<sequence length="196" mass="22119">MKKLIAAALLFTLFEGAVYAAAEINHDEMFVLNFEGPDYLRTIRYTEPFREGDEWNMGLVVHDKTVYHNGWITVFDGELELRKQAHGKVLVYPSAEQFAANNWSISLTINPDLSGSFIDKSGAEVHEFVGEFARLPEPQKDSSINGYSNWQLAFSITPKQGVYSVNGKQRYEGKVVGSASWLAEWVKAGEFQFVLE</sequence>
<keyword evidence="3" id="KW-1185">Reference proteome</keyword>
<name>A0ABU7G7W7_9ALTE</name>
<evidence type="ECO:0000313" key="3">
    <source>
        <dbReference type="Proteomes" id="UP001310248"/>
    </source>
</evidence>
<accession>A0ABU7G7W7</accession>
<dbReference type="Proteomes" id="UP001310248">
    <property type="component" value="Unassembled WGS sequence"/>
</dbReference>
<comment type="caution">
    <text evidence="2">The sequence shown here is derived from an EMBL/GenBank/DDBJ whole genome shotgun (WGS) entry which is preliminary data.</text>
</comment>
<gene>
    <name evidence="2" type="ORF">SNR37_000842</name>
</gene>
<protein>
    <recommendedName>
        <fullName evidence="4">Secreted protein</fullName>
    </recommendedName>
</protein>